<dbReference type="PANTHER" id="PTHR21262">
    <property type="entry name" value="GUANOSINE-3',5'-BIS DIPHOSPHATE 3'-PYROPHOSPHOHYDROLASE"/>
    <property type="match status" value="1"/>
</dbReference>
<dbReference type="EMBL" id="JAPFRD010000011">
    <property type="protein sequence ID" value="MCW8109435.1"/>
    <property type="molecule type" value="Genomic_DNA"/>
</dbReference>
<dbReference type="InterPro" id="IPR012675">
    <property type="entry name" value="Beta-grasp_dom_sf"/>
</dbReference>
<dbReference type="InterPro" id="IPR045600">
    <property type="entry name" value="RelA/SpoT_AH_RIS"/>
</dbReference>
<dbReference type="Gene3D" id="3.10.20.30">
    <property type="match status" value="1"/>
</dbReference>
<dbReference type="Pfam" id="PF13291">
    <property type="entry name" value="ACT_4"/>
    <property type="match status" value="1"/>
</dbReference>
<comment type="function">
    <text evidence="6">In eubacteria ppGpp (guanosine 3'-diphosphate 5'-diphosphate) is a mediator of the stringent response that coordinates a variety of cellular activities in response to changes in nutritional abundance.</text>
</comment>
<evidence type="ECO:0000256" key="5">
    <source>
        <dbReference type="ARBA" id="ARBA00033308"/>
    </source>
</evidence>
<dbReference type="Proteomes" id="UP001142810">
    <property type="component" value="Unassembled WGS sequence"/>
</dbReference>
<evidence type="ECO:0000259" key="7">
    <source>
        <dbReference type="PROSITE" id="PS51671"/>
    </source>
</evidence>
<dbReference type="SUPFAM" id="SSF109604">
    <property type="entry name" value="HD-domain/PDEase-like"/>
    <property type="match status" value="1"/>
</dbReference>
<dbReference type="Gene3D" id="3.30.70.260">
    <property type="match status" value="1"/>
</dbReference>
<proteinExistence type="inferred from homology"/>
<gene>
    <name evidence="9" type="primary">relA</name>
    <name evidence="9" type="ORF">OPS25_13070</name>
</gene>
<comment type="caution">
    <text evidence="9">The sequence shown here is derived from an EMBL/GenBank/DDBJ whole genome shotgun (WGS) entry which is preliminary data.</text>
</comment>
<dbReference type="InterPro" id="IPR007685">
    <property type="entry name" value="RelA_SpoT"/>
</dbReference>
<reference evidence="9" key="1">
    <citation type="submission" date="2022-11" db="EMBL/GenBank/DDBJ databases">
        <title>Alteromonas sp. nov., isolated from sea water of the Qingdao.</title>
        <authorList>
            <person name="Wang Q."/>
        </authorList>
    </citation>
    <scope>NUCLEOTIDE SEQUENCE</scope>
    <source>
        <strain evidence="9">ASW11-7</strain>
    </source>
</reference>
<evidence type="ECO:0000256" key="4">
    <source>
        <dbReference type="ARBA" id="ARBA00032407"/>
    </source>
</evidence>
<feature type="domain" description="TGS" evidence="8">
    <location>
        <begin position="392"/>
        <end position="453"/>
    </location>
</feature>
<dbReference type="Gene3D" id="1.10.3210.10">
    <property type="entry name" value="Hypothetical protein af1432"/>
    <property type="match status" value="1"/>
</dbReference>
<protein>
    <recommendedName>
        <fullName evidence="1">GTP pyrophosphokinase</fullName>
    </recommendedName>
    <alternativeName>
        <fullName evidence="4">(p)ppGpp synthase</fullName>
    </alternativeName>
    <alternativeName>
        <fullName evidence="3">ATP:GTP 3'-pyrophosphotransferase</fullName>
    </alternativeName>
    <alternativeName>
        <fullName evidence="5">ppGpp synthase I</fullName>
    </alternativeName>
</protein>
<dbReference type="GO" id="GO:0008728">
    <property type="term" value="F:GTP diphosphokinase activity"/>
    <property type="evidence" value="ECO:0007669"/>
    <property type="project" value="UniProtKB-EC"/>
</dbReference>
<dbReference type="InterPro" id="IPR012676">
    <property type="entry name" value="TGS-like"/>
</dbReference>
<dbReference type="CDD" id="cd04876">
    <property type="entry name" value="ACT_RelA-SpoT"/>
    <property type="match status" value="1"/>
</dbReference>
<dbReference type="CDD" id="cd05399">
    <property type="entry name" value="NT_Rel-Spo_like"/>
    <property type="match status" value="1"/>
</dbReference>
<dbReference type="InterPro" id="IPR043519">
    <property type="entry name" value="NT_sf"/>
</dbReference>
<keyword evidence="9" id="KW-0808">Transferase</keyword>
<evidence type="ECO:0000313" key="9">
    <source>
        <dbReference type="EMBL" id="MCW8109435.1"/>
    </source>
</evidence>
<dbReference type="InterPro" id="IPR002912">
    <property type="entry name" value="ACT_dom"/>
</dbReference>
<feature type="domain" description="ACT" evidence="7">
    <location>
        <begin position="655"/>
        <end position="730"/>
    </location>
</feature>
<dbReference type="NCBIfam" id="TIGR00691">
    <property type="entry name" value="spoT_relA"/>
    <property type="match status" value="1"/>
</dbReference>
<dbReference type="PANTHER" id="PTHR21262:SF31">
    <property type="entry name" value="GTP PYROPHOSPHOKINASE"/>
    <property type="match status" value="1"/>
</dbReference>
<dbReference type="SMART" id="SM00954">
    <property type="entry name" value="RelA_SpoT"/>
    <property type="match status" value="1"/>
</dbReference>
<sequence>MVTTRKVHEPERPAFDSWLESLALAQETKRKLKNVAAHPEKLLVGQEMVEILHQLNMDDTTLQAALVFPYCQQNELANDAIQTEFGQDIARLITGVRRMDAIKVLHGRRGSQSPLQPSEGQVDSIRRMMLSMVEDVRAVIIKMAERIIALQKVKEADEETRVMVARECATIYAPLANRLGMGQLKWELEDLAFRYLHPATYKQIAKQLDGKRKERAQYIDDLVQSLQSMLDEEHIQAEVYGRPKHIFSIWKKMQKKGLTFEQLFDIRALRIIAHRLQDCYAALGTVHAHFKHIPNEFDDYIATPKANGYQSIHTVILGPQGKPVEIQIRTQQMHQDAELGIAAHWKYKEGASGKQSSYDERINWLRKILLWQEEVAESGDLVEELRSQVFDDRVYVFTPKGDVIDLPQGATPLDFAYYIHSNVGHSCIGAKVNGRIVPFTYQLRNGDQVEVTTGREPNPSRDWMHPGLGYVHSSRARATIHSFFKKQDRDKNLHAGKELLERELERVDLPLKSAVKACEKFNLNQVDDLYAAIGAGDVRVMQVVNYLAHLQAHAPGKSAKEPEPDIASLVKPRKSAVKGKQDAVVVEGVGHLLSQLANCCKPVPGEPIVGYITQGRGVSVHQDGCEQLLHLLDQHPEREIEVSWANQLNAGFEAAIDLFCSDRSGILRDITTVLANENVSLLSVNSYSDKTKQSVVIAISVEVRDLNTLSKVIAKLRQLNGVVDAKRKTG</sequence>
<dbReference type="Pfam" id="PF13328">
    <property type="entry name" value="HD_4"/>
    <property type="match status" value="1"/>
</dbReference>
<dbReference type="InterPro" id="IPR004811">
    <property type="entry name" value="RelA/Spo_fam"/>
</dbReference>
<dbReference type="PROSITE" id="PS51880">
    <property type="entry name" value="TGS"/>
    <property type="match status" value="1"/>
</dbReference>
<dbReference type="CDD" id="cd01668">
    <property type="entry name" value="TGS_RSH"/>
    <property type="match status" value="1"/>
</dbReference>
<keyword evidence="10" id="KW-1185">Reference proteome</keyword>
<dbReference type="InterPro" id="IPR004095">
    <property type="entry name" value="TGS"/>
</dbReference>
<dbReference type="SUPFAM" id="SSF81271">
    <property type="entry name" value="TGS-like"/>
    <property type="match status" value="1"/>
</dbReference>
<comment type="pathway">
    <text evidence="2">Purine metabolism.</text>
</comment>
<dbReference type="Pfam" id="PF04607">
    <property type="entry name" value="RelA_SpoT"/>
    <property type="match status" value="1"/>
</dbReference>
<dbReference type="NCBIfam" id="NF008124">
    <property type="entry name" value="PRK10872.1"/>
    <property type="match status" value="1"/>
</dbReference>
<dbReference type="PROSITE" id="PS51671">
    <property type="entry name" value="ACT"/>
    <property type="match status" value="1"/>
</dbReference>
<dbReference type="RefSeq" id="WP_265618212.1">
    <property type="nucleotide sequence ID" value="NZ_JAPFRD010000011.1"/>
</dbReference>
<name>A0ABT3P9H8_9ALTE</name>
<comment type="similarity">
    <text evidence="6">Belongs to the relA/spoT family.</text>
</comment>
<evidence type="ECO:0000313" key="10">
    <source>
        <dbReference type="Proteomes" id="UP001142810"/>
    </source>
</evidence>
<dbReference type="SUPFAM" id="SSF55021">
    <property type="entry name" value="ACT-like"/>
    <property type="match status" value="1"/>
</dbReference>
<dbReference type="SUPFAM" id="SSF81301">
    <property type="entry name" value="Nucleotidyltransferase"/>
    <property type="match status" value="1"/>
</dbReference>
<evidence type="ECO:0000256" key="3">
    <source>
        <dbReference type="ARBA" id="ARBA00029754"/>
    </source>
</evidence>
<accession>A0ABT3P9H8</accession>
<dbReference type="Pfam" id="PF02824">
    <property type="entry name" value="TGS"/>
    <property type="match status" value="1"/>
</dbReference>
<dbReference type="InterPro" id="IPR033655">
    <property type="entry name" value="TGS_RelA/SpoT"/>
</dbReference>
<dbReference type="Gene3D" id="3.30.460.10">
    <property type="entry name" value="Beta Polymerase, domain 2"/>
    <property type="match status" value="1"/>
</dbReference>
<dbReference type="InterPro" id="IPR045865">
    <property type="entry name" value="ACT-like_dom_sf"/>
</dbReference>
<evidence type="ECO:0000256" key="1">
    <source>
        <dbReference type="ARBA" id="ARBA00019852"/>
    </source>
</evidence>
<evidence type="ECO:0000256" key="2">
    <source>
        <dbReference type="ARBA" id="ARBA00025704"/>
    </source>
</evidence>
<dbReference type="Pfam" id="PF19296">
    <property type="entry name" value="RelA_AH_RIS"/>
    <property type="match status" value="1"/>
</dbReference>
<evidence type="ECO:0000259" key="8">
    <source>
        <dbReference type="PROSITE" id="PS51880"/>
    </source>
</evidence>
<evidence type="ECO:0000256" key="6">
    <source>
        <dbReference type="RuleBase" id="RU003847"/>
    </source>
</evidence>
<organism evidence="9 10">
    <name type="scientific">Alteromonas aquimaris</name>
    <dbReference type="NCBI Taxonomy" id="2998417"/>
    <lineage>
        <taxon>Bacteria</taxon>
        <taxon>Pseudomonadati</taxon>
        <taxon>Pseudomonadota</taxon>
        <taxon>Gammaproteobacteria</taxon>
        <taxon>Alteromonadales</taxon>
        <taxon>Alteromonadaceae</taxon>
        <taxon>Alteromonas/Salinimonas group</taxon>
        <taxon>Alteromonas</taxon>
    </lineage>
</organism>